<sequence length="71" mass="7817">MVAKADKGSLRQPQKFSTLILRVVFFGLPLHLCPPTWAEWALCLNVFFPVSWVAGGFSLTNAVQLISAILT</sequence>
<gene>
    <name evidence="2" type="ORF">EV194_1071</name>
</gene>
<keyword evidence="1" id="KW-0812">Transmembrane</keyword>
<feature type="transmembrane region" description="Helical" evidence="1">
    <location>
        <begin position="20"/>
        <end position="38"/>
    </location>
</feature>
<evidence type="ECO:0000313" key="3">
    <source>
        <dbReference type="Proteomes" id="UP000295221"/>
    </source>
</evidence>
<protein>
    <submittedName>
        <fullName evidence="2">Uncharacterized protein</fullName>
    </submittedName>
</protein>
<accession>A0A4R2GH15</accession>
<dbReference type="AlphaFoldDB" id="A0A4R2GH15"/>
<comment type="caution">
    <text evidence="2">The sequence shown here is derived from an EMBL/GenBank/DDBJ whole genome shotgun (WGS) entry which is preliminary data.</text>
</comment>
<evidence type="ECO:0000313" key="2">
    <source>
        <dbReference type="EMBL" id="TCO07617.1"/>
    </source>
</evidence>
<keyword evidence="1" id="KW-0472">Membrane</keyword>
<reference evidence="2 3" key="1">
    <citation type="submission" date="2019-03" db="EMBL/GenBank/DDBJ databases">
        <title>Genomic Encyclopedia of Type Strains, Phase IV (KMG-IV): sequencing the most valuable type-strain genomes for metagenomic binning, comparative biology and taxonomic classification.</title>
        <authorList>
            <person name="Goeker M."/>
        </authorList>
    </citation>
    <scope>NUCLEOTIDE SEQUENCE [LARGE SCALE GENOMIC DNA]</scope>
    <source>
        <strain evidence="2 3">DSM 24179</strain>
    </source>
</reference>
<dbReference type="EMBL" id="SLWK01000007">
    <property type="protein sequence ID" value="TCO07617.1"/>
    <property type="molecule type" value="Genomic_DNA"/>
</dbReference>
<organism evidence="2 3">
    <name type="scientific">Natronoflexus pectinivorans</name>
    <dbReference type="NCBI Taxonomy" id="682526"/>
    <lineage>
        <taxon>Bacteria</taxon>
        <taxon>Pseudomonadati</taxon>
        <taxon>Bacteroidota</taxon>
        <taxon>Bacteroidia</taxon>
        <taxon>Marinilabiliales</taxon>
        <taxon>Marinilabiliaceae</taxon>
        <taxon>Natronoflexus</taxon>
    </lineage>
</organism>
<proteinExistence type="predicted"/>
<name>A0A4R2GH15_9BACT</name>
<dbReference type="Proteomes" id="UP000295221">
    <property type="component" value="Unassembled WGS sequence"/>
</dbReference>
<feature type="transmembrane region" description="Helical" evidence="1">
    <location>
        <begin position="50"/>
        <end position="70"/>
    </location>
</feature>
<evidence type="ECO:0000256" key="1">
    <source>
        <dbReference type="SAM" id="Phobius"/>
    </source>
</evidence>
<keyword evidence="3" id="KW-1185">Reference proteome</keyword>
<keyword evidence="1" id="KW-1133">Transmembrane helix</keyword>